<dbReference type="RefSeq" id="WP_143912688.1">
    <property type="nucleotide sequence ID" value="NZ_VLNT01000004.1"/>
</dbReference>
<dbReference type="SUPFAM" id="SSF51412">
    <property type="entry name" value="Inosine monophosphate dehydrogenase (IMPDH)"/>
    <property type="match status" value="1"/>
</dbReference>
<dbReference type="PANTHER" id="PTHR32332">
    <property type="entry name" value="2-NITROPROPANE DIOXYGENASE"/>
    <property type="match status" value="1"/>
</dbReference>
<sequence length="367" mass="38789">MQGAHVHASSLHTTICERLGARIPIFGFSHSLEVVAAVTAAGGIGVWGATRSTPEEIRDGLAWLAEQADGRPFGIDLVLPQGMPETDDRAQMEAAIPEEHRAFVTGLRDKYGVPDDGLPGTRSRFVRSEEMADRQFAEILASPVAILAMGVGSPPAKVTEAKEHGKTVISLVGAPKHAERALAAGADMLVAQGYEAGAHTGDIGTFALVPQIVRLAGDVPVVVAGGVAGGEHIAAALALGGAGVWMGTAWLFTREHGMDPVVRAKLEAAGSADTIRSRADSGKTLRQIKTAWTEEWEAQAAPTPLKMPFQDILVGDFLGAVERHHVEPLLKSEAGQSVAYFDQLTDVRSIINSLERDATAALQRIDQ</sequence>
<keyword evidence="4" id="KW-0503">Monooxygenase</keyword>
<dbReference type="InterPro" id="IPR013785">
    <property type="entry name" value="Aldolase_TIM"/>
</dbReference>
<dbReference type="PANTHER" id="PTHR32332:SF38">
    <property type="entry name" value="MONOOXYGENASE RV1533-RELATED"/>
    <property type="match status" value="1"/>
</dbReference>
<evidence type="ECO:0000313" key="5">
    <source>
        <dbReference type="Proteomes" id="UP000316988"/>
    </source>
</evidence>
<dbReference type="Gene3D" id="3.20.20.70">
    <property type="entry name" value="Aldolase class I"/>
    <property type="match status" value="1"/>
</dbReference>
<keyword evidence="1" id="KW-0285">Flavoprotein</keyword>
<keyword evidence="3" id="KW-0560">Oxidoreductase</keyword>
<accession>A0A554SD27</accession>
<name>A0A554SD27_9ACTN</name>
<dbReference type="EMBL" id="VLNT01000004">
    <property type="protein sequence ID" value="TSD64243.1"/>
    <property type="molecule type" value="Genomic_DNA"/>
</dbReference>
<dbReference type="GO" id="GO:0018580">
    <property type="term" value="F:nitronate monooxygenase activity"/>
    <property type="evidence" value="ECO:0007669"/>
    <property type="project" value="InterPro"/>
</dbReference>
<comment type="caution">
    <text evidence="4">The sequence shown here is derived from an EMBL/GenBank/DDBJ whole genome shotgun (WGS) entry which is preliminary data.</text>
</comment>
<keyword evidence="5" id="KW-1185">Reference proteome</keyword>
<organism evidence="4 5">
    <name type="scientific">Aeromicrobium piscarium</name>
    <dbReference type="NCBI Taxonomy" id="2590901"/>
    <lineage>
        <taxon>Bacteria</taxon>
        <taxon>Bacillati</taxon>
        <taxon>Actinomycetota</taxon>
        <taxon>Actinomycetes</taxon>
        <taxon>Propionibacteriales</taxon>
        <taxon>Nocardioidaceae</taxon>
        <taxon>Aeromicrobium</taxon>
    </lineage>
</organism>
<dbReference type="InterPro" id="IPR004136">
    <property type="entry name" value="NMO"/>
</dbReference>
<protein>
    <submittedName>
        <fullName evidence="4">Nitronate monooxygenase</fullName>
    </submittedName>
</protein>
<dbReference type="CDD" id="cd04730">
    <property type="entry name" value="NPD_like"/>
    <property type="match status" value="1"/>
</dbReference>
<evidence type="ECO:0000256" key="2">
    <source>
        <dbReference type="ARBA" id="ARBA00022643"/>
    </source>
</evidence>
<reference evidence="4 5" key="1">
    <citation type="submission" date="2019-07" db="EMBL/GenBank/DDBJ databases">
        <authorList>
            <person name="Zhao L.H."/>
        </authorList>
    </citation>
    <scope>NUCLEOTIDE SEQUENCE [LARGE SCALE GENOMIC DNA]</scope>
    <source>
        <strain evidence="4 5">Co35</strain>
    </source>
</reference>
<evidence type="ECO:0000313" key="4">
    <source>
        <dbReference type="EMBL" id="TSD64243.1"/>
    </source>
</evidence>
<dbReference type="AlphaFoldDB" id="A0A554SD27"/>
<proteinExistence type="predicted"/>
<dbReference type="Proteomes" id="UP000316988">
    <property type="component" value="Unassembled WGS sequence"/>
</dbReference>
<dbReference type="Pfam" id="PF03060">
    <property type="entry name" value="NMO"/>
    <property type="match status" value="1"/>
</dbReference>
<evidence type="ECO:0000256" key="3">
    <source>
        <dbReference type="ARBA" id="ARBA00023002"/>
    </source>
</evidence>
<dbReference type="OrthoDB" id="7165168at2"/>
<evidence type="ECO:0000256" key="1">
    <source>
        <dbReference type="ARBA" id="ARBA00022630"/>
    </source>
</evidence>
<keyword evidence="2" id="KW-0288">FMN</keyword>
<gene>
    <name evidence="4" type="ORF">FNM00_06750</name>
</gene>